<gene>
    <name evidence="5" type="ORF">Adt_44594</name>
</gene>
<evidence type="ECO:0000256" key="3">
    <source>
        <dbReference type="PROSITE-ProRule" id="PRU00708"/>
    </source>
</evidence>
<comment type="caution">
    <text evidence="5">The sequence shown here is derived from an EMBL/GenBank/DDBJ whole genome shotgun (WGS) entry which is preliminary data.</text>
</comment>
<dbReference type="Pfam" id="PF20431">
    <property type="entry name" value="E_motif"/>
    <property type="match status" value="1"/>
</dbReference>
<evidence type="ECO:0000313" key="5">
    <source>
        <dbReference type="EMBL" id="KAL2461174.1"/>
    </source>
</evidence>
<evidence type="ECO:0000313" key="6">
    <source>
        <dbReference type="Proteomes" id="UP001604336"/>
    </source>
</evidence>
<keyword evidence="2" id="KW-0677">Repeat</keyword>
<keyword evidence="6" id="KW-1185">Reference proteome</keyword>
<feature type="domain" description="DYW" evidence="4">
    <location>
        <begin position="593"/>
        <end position="689"/>
    </location>
</feature>
<dbReference type="InterPro" id="IPR046848">
    <property type="entry name" value="E_motif"/>
</dbReference>
<protein>
    <submittedName>
        <fullName evidence="5">Pentatricopeptide repeat-containing protein</fullName>
    </submittedName>
</protein>
<dbReference type="Pfam" id="PF13041">
    <property type="entry name" value="PPR_2"/>
    <property type="match status" value="2"/>
</dbReference>
<dbReference type="SUPFAM" id="SSF48452">
    <property type="entry name" value="TPR-like"/>
    <property type="match status" value="1"/>
</dbReference>
<accession>A0ABD1PC10</accession>
<comment type="similarity">
    <text evidence="1">Belongs to the PPR family. PCMP-H subfamily.</text>
</comment>
<dbReference type="AlphaFoldDB" id="A0ABD1PC10"/>
<dbReference type="Pfam" id="PF01535">
    <property type="entry name" value="PPR"/>
    <property type="match status" value="1"/>
</dbReference>
<dbReference type="PANTHER" id="PTHR47926:SF382">
    <property type="entry name" value="PENTACOTRIPEPTIDE-REPEAT REGION OF PRORP DOMAIN-CONTAINING PROTEIN"/>
    <property type="match status" value="1"/>
</dbReference>
<evidence type="ECO:0000256" key="2">
    <source>
        <dbReference type="ARBA" id="ARBA00022737"/>
    </source>
</evidence>
<feature type="repeat" description="PPR" evidence="3">
    <location>
        <begin position="381"/>
        <end position="415"/>
    </location>
</feature>
<dbReference type="Gene3D" id="1.25.40.10">
    <property type="entry name" value="Tetratricopeptide repeat domain"/>
    <property type="match status" value="4"/>
</dbReference>
<dbReference type="Proteomes" id="UP001604336">
    <property type="component" value="Unassembled WGS sequence"/>
</dbReference>
<dbReference type="InterPro" id="IPR046960">
    <property type="entry name" value="PPR_At4g14850-like_plant"/>
</dbReference>
<dbReference type="InterPro" id="IPR002885">
    <property type="entry name" value="PPR_rpt"/>
</dbReference>
<dbReference type="EMBL" id="JBFOLK010000014">
    <property type="protein sequence ID" value="KAL2461174.1"/>
    <property type="molecule type" value="Genomic_DNA"/>
</dbReference>
<name>A0ABD1PC10_9LAMI</name>
<sequence>MTRYEKCFQISRFVRNQVVQHNPKITHSAQALHDTTSAPDRLYADNHLITKHARCGQLEDARQLFEQMPQKNIVTWTSLVSGYAQHGKVDQCFSLFSEMLSHYRPNDFGYASVLSACDYSRGVQVHSLALKSGFYSWVYVANALITMYWKNSSDARVEAWKVFDNMEFRNLVTYNSMIAGFSMHEQGYKAMSFFITMCRDGFGLDLATLLSLLSSLHGGDEGSCYLVGLQCCLQLHCVGIKTGLALDVRLVTALVKAYSTLGGEVDDCNKLFLETSGLHRDVVLWTGIMTAFVERDPGQALFLFNQLRREGIFLDCYVYSTILKACAGFVTERHASALHCQVIKAGFVDVIALENVLVHAYARCGSIDKAKSVFDEMKLRDIVSWNSMLKAYAMHGKAGAALKLFDQMDVKEDEATFVALLSACSHAGLVDEGTKIFDTMYEKHGIFPQLDHYACIVDILGRAGQVRQAEKIIRQMPMQPDYVVWSSLLGACRKYGEAHLANLASSKLKELDPKNSLGYVLLSNICCSTGSFDEAGIIRKKMDGVGVRKEPGLSWTEVGHKVHEFASGGRQHPQREAICVNLEDLLGQLKKIGYVPETNLVLHDVEEEQKEEQLYHHSEKLALVFCLMNGSDSNCNRGIIRIMKNIRICLDCHTFMRLASKLVQREIIIRDANRFHHFKDGACSCNDYW</sequence>
<proteinExistence type="inferred from homology"/>
<evidence type="ECO:0000259" key="4">
    <source>
        <dbReference type="Pfam" id="PF14432"/>
    </source>
</evidence>
<feature type="repeat" description="PPR" evidence="3">
    <location>
        <begin position="72"/>
        <end position="102"/>
    </location>
</feature>
<feature type="repeat" description="PPR" evidence="3">
    <location>
        <begin position="170"/>
        <end position="204"/>
    </location>
</feature>
<organism evidence="5 6">
    <name type="scientific">Abeliophyllum distichum</name>
    <dbReference type="NCBI Taxonomy" id="126358"/>
    <lineage>
        <taxon>Eukaryota</taxon>
        <taxon>Viridiplantae</taxon>
        <taxon>Streptophyta</taxon>
        <taxon>Embryophyta</taxon>
        <taxon>Tracheophyta</taxon>
        <taxon>Spermatophyta</taxon>
        <taxon>Magnoliopsida</taxon>
        <taxon>eudicotyledons</taxon>
        <taxon>Gunneridae</taxon>
        <taxon>Pentapetalae</taxon>
        <taxon>asterids</taxon>
        <taxon>lamiids</taxon>
        <taxon>Lamiales</taxon>
        <taxon>Oleaceae</taxon>
        <taxon>Forsythieae</taxon>
        <taxon>Abeliophyllum</taxon>
    </lineage>
</organism>
<dbReference type="InterPro" id="IPR011990">
    <property type="entry name" value="TPR-like_helical_dom_sf"/>
</dbReference>
<dbReference type="PANTHER" id="PTHR47926">
    <property type="entry name" value="PENTATRICOPEPTIDE REPEAT-CONTAINING PROTEIN"/>
    <property type="match status" value="1"/>
</dbReference>
<reference evidence="6" key="1">
    <citation type="submission" date="2024-07" db="EMBL/GenBank/DDBJ databases">
        <title>Two chromosome-level genome assemblies of Korean endemic species Abeliophyllum distichum and Forsythia ovata (Oleaceae).</title>
        <authorList>
            <person name="Jang H."/>
        </authorList>
    </citation>
    <scope>NUCLEOTIDE SEQUENCE [LARGE SCALE GENOMIC DNA]</scope>
</reference>
<evidence type="ECO:0000256" key="1">
    <source>
        <dbReference type="ARBA" id="ARBA00006643"/>
    </source>
</evidence>
<dbReference type="Pfam" id="PF14432">
    <property type="entry name" value="DYW_deaminase"/>
    <property type="match status" value="1"/>
</dbReference>
<dbReference type="PROSITE" id="PS51375">
    <property type="entry name" value="PPR"/>
    <property type="match status" value="3"/>
</dbReference>
<dbReference type="InterPro" id="IPR032867">
    <property type="entry name" value="DYW_dom"/>
</dbReference>
<dbReference type="NCBIfam" id="TIGR00756">
    <property type="entry name" value="PPR"/>
    <property type="match status" value="4"/>
</dbReference>
<dbReference type="FunFam" id="1.25.40.10:FF:001093">
    <property type="entry name" value="Pentatricopeptide repeat-containing protein At2g34400"/>
    <property type="match status" value="1"/>
</dbReference>